<organism evidence="9">
    <name type="scientific">bioreactor metagenome</name>
    <dbReference type="NCBI Taxonomy" id="1076179"/>
    <lineage>
        <taxon>unclassified sequences</taxon>
        <taxon>metagenomes</taxon>
        <taxon>ecological metagenomes</taxon>
    </lineage>
</organism>
<dbReference type="GO" id="GO:0016491">
    <property type="term" value="F:oxidoreductase activity"/>
    <property type="evidence" value="ECO:0007669"/>
    <property type="project" value="UniProtKB-KW"/>
</dbReference>
<dbReference type="CDD" id="cd01335">
    <property type="entry name" value="Radical_SAM"/>
    <property type="match status" value="1"/>
</dbReference>
<evidence type="ECO:0000256" key="2">
    <source>
        <dbReference type="ARBA" id="ARBA00022485"/>
    </source>
</evidence>
<evidence type="ECO:0000256" key="7">
    <source>
        <dbReference type="ARBA" id="ARBA00034078"/>
    </source>
</evidence>
<dbReference type="SMART" id="SM00876">
    <property type="entry name" value="BATS"/>
    <property type="match status" value="1"/>
</dbReference>
<sequence length="257" mass="28559">MRCCESGYGLGFRTFVLQGGEDMYYTDDIMADIIGAIRSAYPDCAITLSLGEKTRESYQRLYDAGADRYLLRHETATPEHYAKLHPAELSLANRIECLRSLKEIGYQVGCGSMVGSPYQTLDNVVEDLLFIKGFAPQMVGMGPFIPHHETPFADKRAGTAELTLFLLAIVRLMNPKVLLPATTALGTIEDNGRELGVLAGCNVVMPNLSPLNVRRKYMLYDNKISTGDEAAEARASLERRMRAIGYEVVTERGDYRD</sequence>
<keyword evidence="3" id="KW-0949">S-adenosyl-L-methionine</keyword>
<dbReference type="InterPro" id="IPR006638">
    <property type="entry name" value="Elp3/MiaA/NifB-like_rSAM"/>
</dbReference>
<dbReference type="AlphaFoldDB" id="A0A645EV85"/>
<comment type="cofactor">
    <cofactor evidence="7">
        <name>[2Fe-2S] cluster</name>
        <dbReference type="ChEBI" id="CHEBI:190135"/>
    </cofactor>
</comment>
<evidence type="ECO:0000259" key="8">
    <source>
        <dbReference type="PROSITE" id="PS51918"/>
    </source>
</evidence>
<dbReference type="InterPro" id="IPR034422">
    <property type="entry name" value="HydE/PylB-like"/>
</dbReference>
<dbReference type="InterPro" id="IPR024021">
    <property type="entry name" value="FeFe-hyd_HydE_rSAM"/>
</dbReference>
<keyword evidence="4" id="KW-0479">Metal-binding</keyword>
<dbReference type="GO" id="GO:0044272">
    <property type="term" value="P:sulfur compound biosynthetic process"/>
    <property type="evidence" value="ECO:0007669"/>
    <property type="project" value="UniProtKB-ARBA"/>
</dbReference>
<dbReference type="PANTHER" id="PTHR43726">
    <property type="entry name" value="3-METHYLORNITHINE SYNTHASE"/>
    <property type="match status" value="1"/>
</dbReference>
<keyword evidence="2" id="KW-0004">4Fe-4S</keyword>
<dbReference type="Pfam" id="PF04055">
    <property type="entry name" value="Radical_SAM"/>
    <property type="match status" value="1"/>
</dbReference>
<dbReference type="PROSITE" id="PS51918">
    <property type="entry name" value="RADICAL_SAM"/>
    <property type="match status" value="1"/>
</dbReference>
<dbReference type="GO" id="GO:0051539">
    <property type="term" value="F:4 iron, 4 sulfur cluster binding"/>
    <property type="evidence" value="ECO:0007669"/>
    <property type="project" value="UniProtKB-KW"/>
</dbReference>
<dbReference type="GO" id="GO:0016740">
    <property type="term" value="F:transferase activity"/>
    <property type="evidence" value="ECO:0007669"/>
    <property type="project" value="TreeGrafter"/>
</dbReference>
<comment type="cofactor">
    <cofactor evidence="1">
        <name>[4Fe-4S] cluster</name>
        <dbReference type="ChEBI" id="CHEBI:49883"/>
    </cofactor>
</comment>
<keyword evidence="5" id="KW-0408">Iron</keyword>
<dbReference type="InterPro" id="IPR013785">
    <property type="entry name" value="Aldolase_TIM"/>
</dbReference>
<feature type="domain" description="Radical SAM core" evidence="8">
    <location>
        <begin position="1"/>
        <end position="182"/>
    </location>
</feature>
<reference evidence="9" key="1">
    <citation type="submission" date="2019-08" db="EMBL/GenBank/DDBJ databases">
        <authorList>
            <person name="Kucharzyk K."/>
            <person name="Murdoch R.W."/>
            <person name="Higgins S."/>
            <person name="Loffler F."/>
        </authorList>
    </citation>
    <scope>NUCLEOTIDE SEQUENCE</scope>
</reference>
<dbReference type="SUPFAM" id="SSF102114">
    <property type="entry name" value="Radical SAM enzymes"/>
    <property type="match status" value="1"/>
</dbReference>
<dbReference type="GO" id="GO:0042364">
    <property type="term" value="P:water-soluble vitamin biosynthetic process"/>
    <property type="evidence" value="ECO:0007669"/>
    <property type="project" value="UniProtKB-ARBA"/>
</dbReference>
<dbReference type="EC" id="1.8.-.-" evidence="9"/>
<dbReference type="InterPro" id="IPR010722">
    <property type="entry name" value="BATS_dom"/>
</dbReference>
<dbReference type="PANTHER" id="PTHR43726:SF1">
    <property type="entry name" value="BIOTIN SYNTHASE"/>
    <property type="match status" value="1"/>
</dbReference>
<comment type="caution">
    <text evidence="9">The sequence shown here is derived from an EMBL/GenBank/DDBJ whole genome shotgun (WGS) entry which is preliminary data.</text>
</comment>
<protein>
    <submittedName>
        <fullName evidence="9">[FeFe] hydrogenase maturase subunit HydE</fullName>
        <ecNumber evidence="9">1.8.-.-</ecNumber>
    </submittedName>
</protein>
<evidence type="ECO:0000256" key="4">
    <source>
        <dbReference type="ARBA" id="ARBA00022723"/>
    </source>
</evidence>
<gene>
    <name evidence="9" type="ORF">SDC9_152610</name>
</gene>
<dbReference type="GO" id="GO:0046872">
    <property type="term" value="F:metal ion binding"/>
    <property type="evidence" value="ECO:0007669"/>
    <property type="project" value="UniProtKB-KW"/>
</dbReference>
<evidence type="ECO:0000256" key="3">
    <source>
        <dbReference type="ARBA" id="ARBA00022691"/>
    </source>
</evidence>
<accession>A0A645EV85</accession>
<dbReference type="Gene3D" id="3.20.20.70">
    <property type="entry name" value="Aldolase class I"/>
    <property type="match status" value="1"/>
</dbReference>
<keyword evidence="6" id="KW-0411">Iron-sulfur</keyword>
<dbReference type="SMART" id="SM00729">
    <property type="entry name" value="Elp3"/>
    <property type="match status" value="1"/>
</dbReference>
<keyword evidence="9" id="KW-0560">Oxidoreductase</keyword>
<evidence type="ECO:0000256" key="1">
    <source>
        <dbReference type="ARBA" id="ARBA00001966"/>
    </source>
</evidence>
<evidence type="ECO:0000313" key="9">
    <source>
        <dbReference type="EMBL" id="MPN05360.1"/>
    </source>
</evidence>
<dbReference type="InterPro" id="IPR058240">
    <property type="entry name" value="rSAM_sf"/>
</dbReference>
<dbReference type="InterPro" id="IPR007197">
    <property type="entry name" value="rSAM"/>
</dbReference>
<dbReference type="EMBL" id="VSSQ01051275">
    <property type="protein sequence ID" value="MPN05360.1"/>
    <property type="molecule type" value="Genomic_DNA"/>
</dbReference>
<evidence type="ECO:0000256" key="5">
    <source>
        <dbReference type="ARBA" id="ARBA00023004"/>
    </source>
</evidence>
<proteinExistence type="predicted"/>
<evidence type="ECO:0000256" key="6">
    <source>
        <dbReference type="ARBA" id="ARBA00023014"/>
    </source>
</evidence>
<dbReference type="NCBIfam" id="TIGR03956">
    <property type="entry name" value="rSAM_HydE"/>
    <property type="match status" value="1"/>
</dbReference>
<name>A0A645EV85_9ZZZZ</name>